<evidence type="ECO:0000313" key="21">
    <source>
        <dbReference type="EMBL" id="SEN17953.1"/>
    </source>
</evidence>
<dbReference type="GO" id="GO:0042802">
    <property type="term" value="F:identical protein binding"/>
    <property type="evidence" value="ECO:0007669"/>
    <property type="project" value="UniProtKB-ARBA"/>
</dbReference>
<dbReference type="Pfam" id="PF13807">
    <property type="entry name" value="GNVR"/>
    <property type="match status" value="1"/>
</dbReference>
<dbReference type="Pfam" id="PF02706">
    <property type="entry name" value="Wzz"/>
    <property type="match status" value="1"/>
</dbReference>
<evidence type="ECO:0000256" key="12">
    <source>
        <dbReference type="ARBA" id="ARBA00023169"/>
    </source>
</evidence>
<feature type="domain" description="Polysaccharide chain length determinant N-terminal" evidence="19">
    <location>
        <begin position="20"/>
        <end position="111"/>
    </location>
</feature>
<dbReference type="Pfam" id="PF23607">
    <property type="entry name" value="WZC_N"/>
    <property type="match status" value="1"/>
</dbReference>
<keyword evidence="17" id="KW-0175">Coiled coil</keyword>
<keyword evidence="4" id="KW-0808">Transferase</keyword>
<evidence type="ECO:0000256" key="5">
    <source>
        <dbReference type="ARBA" id="ARBA00022692"/>
    </source>
</evidence>
<dbReference type="NCBIfam" id="TIGR01007">
    <property type="entry name" value="eps_fam"/>
    <property type="match status" value="1"/>
</dbReference>
<evidence type="ECO:0000256" key="1">
    <source>
        <dbReference type="ARBA" id="ARBA00004429"/>
    </source>
</evidence>
<dbReference type="PANTHER" id="PTHR32309:SF32">
    <property type="entry name" value="TYROSINE-PROTEIN KINASE ETK-RELATED"/>
    <property type="match status" value="1"/>
</dbReference>
<evidence type="ECO:0000256" key="4">
    <source>
        <dbReference type="ARBA" id="ARBA00022679"/>
    </source>
</evidence>
<feature type="domain" description="Tyrosine-protein kinase G-rich" evidence="20">
    <location>
        <begin position="371"/>
        <end position="451"/>
    </location>
</feature>
<dbReference type="AlphaFoldDB" id="A0A1H8EEP9"/>
<evidence type="ECO:0000313" key="22">
    <source>
        <dbReference type="Proteomes" id="UP000199531"/>
    </source>
</evidence>
<protein>
    <recommendedName>
        <fullName evidence="15">Putative tyrosine-protein kinase EpsB</fullName>
    </recommendedName>
    <alternativeName>
        <fullName evidence="16">EPS I polysaccharide export protein EpsB</fullName>
    </alternativeName>
</protein>
<evidence type="ECO:0000256" key="9">
    <source>
        <dbReference type="ARBA" id="ARBA00022989"/>
    </source>
</evidence>
<keyword evidence="8" id="KW-0067">ATP-binding</keyword>
<dbReference type="InterPro" id="IPR050445">
    <property type="entry name" value="Bact_polysacc_biosynth/exp"/>
</dbReference>
<dbReference type="EMBL" id="FOCW01000001">
    <property type="protein sequence ID" value="SEN17953.1"/>
    <property type="molecule type" value="Genomic_DNA"/>
</dbReference>
<evidence type="ECO:0000256" key="6">
    <source>
        <dbReference type="ARBA" id="ARBA00022741"/>
    </source>
</evidence>
<evidence type="ECO:0000256" key="18">
    <source>
        <dbReference type="SAM" id="Phobius"/>
    </source>
</evidence>
<dbReference type="InterPro" id="IPR027417">
    <property type="entry name" value="P-loop_NTPase"/>
</dbReference>
<keyword evidence="9 18" id="KW-1133">Transmembrane helix</keyword>
<dbReference type="InterPro" id="IPR005702">
    <property type="entry name" value="Wzc-like_C"/>
</dbReference>
<keyword evidence="6" id="KW-0547">Nucleotide-binding</keyword>
<dbReference type="RefSeq" id="WP_091813797.1">
    <property type="nucleotide sequence ID" value="NZ_FOCW01000001.1"/>
</dbReference>
<evidence type="ECO:0000256" key="11">
    <source>
        <dbReference type="ARBA" id="ARBA00023137"/>
    </source>
</evidence>
<comment type="function">
    <text evidence="14">Probably involved in polymerization and/or export of exopolysaccharide EPS I which functions as a virulence factor. May be involved in an ATP-dependent process in the pathway for EPS I production, possibly export of the trimeric repeat units across the inner membrane or their polymerization.</text>
</comment>
<dbReference type="SUPFAM" id="SSF52540">
    <property type="entry name" value="P-loop containing nucleoside triphosphate hydrolases"/>
    <property type="match status" value="1"/>
</dbReference>
<accession>A0A1H8EEP9</accession>
<comment type="similarity">
    <text evidence="2">Belongs to the etk/wzc family.</text>
</comment>
<evidence type="ECO:0000256" key="16">
    <source>
        <dbReference type="ARBA" id="ARBA00081049"/>
    </source>
</evidence>
<evidence type="ECO:0000256" key="8">
    <source>
        <dbReference type="ARBA" id="ARBA00022840"/>
    </source>
</evidence>
<keyword evidence="10 18" id="KW-0472">Membrane</keyword>
<evidence type="ECO:0000256" key="2">
    <source>
        <dbReference type="ARBA" id="ARBA00008883"/>
    </source>
</evidence>
<dbReference type="PANTHER" id="PTHR32309">
    <property type="entry name" value="TYROSINE-PROTEIN KINASE"/>
    <property type="match status" value="1"/>
</dbReference>
<dbReference type="InterPro" id="IPR003856">
    <property type="entry name" value="LPS_length_determ_N"/>
</dbReference>
<evidence type="ECO:0000259" key="20">
    <source>
        <dbReference type="Pfam" id="PF13807"/>
    </source>
</evidence>
<keyword evidence="5 18" id="KW-0812">Transmembrane</keyword>
<dbReference type="Proteomes" id="UP000199531">
    <property type="component" value="Unassembled WGS sequence"/>
</dbReference>
<comment type="catalytic activity">
    <reaction evidence="13">
        <text>L-tyrosyl-[protein] + ATP = O-phospho-L-tyrosyl-[protein] + ADP + H(+)</text>
        <dbReference type="Rhea" id="RHEA:10596"/>
        <dbReference type="Rhea" id="RHEA-COMP:10136"/>
        <dbReference type="Rhea" id="RHEA-COMP:20101"/>
        <dbReference type="ChEBI" id="CHEBI:15378"/>
        <dbReference type="ChEBI" id="CHEBI:30616"/>
        <dbReference type="ChEBI" id="CHEBI:46858"/>
        <dbReference type="ChEBI" id="CHEBI:61978"/>
        <dbReference type="ChEBI" id="CHEBI:456216"/>
    </reaction>
</comment>
<keyword evidence="12" id="KW-0270">Exopolysaccharide synthesis</keyword>
<evidence type="ECO:0000256" key="14">
    <source>
        <dbReference type="ARBA" id="ARBA00054296"/>
    </source>
</evidence>
<feature type="coiled-coil region" evidence="17">
    <location>
        <begin position="273"/>
        <end position="300"/>
    </location>
</feature>
<dbReference type="GO" id="GO:0000271">
    <property type="term" value="P:polysaccharide biosynthetic process"/>
    <property type="evidence" value="ECO:0007669"/>
    <property type="project" value="UniProtKB-KW"/>
</dbReference>
<reference evidence="21 22" key="1">
    <citation type="submission" date="2016-10" db="EMBL/GenBank/DDBJ databases">
        <authorList>
            <person name="de Groot N.N."/>
        </authorList>
    </citation>
    <scope>NUCLEOTIDE SEQUENCE [LARGE SCALE GENOMIC DNA]</scope>
    <source>
        <strain evidence="21 22">DSM 15123</strain>
    </source>
</reference>
<organism evidence="21 22">
    <name type="scientific">Brachymonas denitrificans DSM 15123</name>
    <dbReference type="NCBI Taxonomy" id="1121117"/>
    <lineage>
        <taxon>Bacteria</taxon>
        <taxon>Pseudomonadati</taxon>
        <taxon>Pseudomonadota</taxon>
        <taxon>Betaproteobacteria</taxon>
        <taxon>Burkholderiales</taxon>
        <taxon>Comamonadaceae</taxon>
        <taxon>Brachymonas</taxon>
    </lineage>
</organism>
<dbReference type="OrthoDB" id="9808257at2"/>
<dbReference type="STRING" id="1121117.SAMN02745977_00662"/>
<dbReference type="InterPro" id="IPR033756">
    <property type="entry name" value="YlxH/NBP35"/>
</dbReference>
<proteinExistence type="inferred from homology"/>
<keyword evidence="11" id="KW-0829">Tyrosine-protein kinase</keyword>
<evidence type="ECO:0000256" key="7">
    <source>
        <dbReference type="ARBA" id="ARBA00022777"/>
    </source>
</evidence>
<name>A0A1H8EEP9_9BURK</name>
<keyword evidence="22" id="KW-1185">Reference proteome</keyword>
<gene>
    <name evidence="21" type="ORF">SAMN02745977_00662</name>
</gene>
<dbReference type="InterPro" id="IPR032807">
    <property type="entry name" value="GNVR"/>
</dbReference>
<dbReference type="GO" id="GO:0005524">
    <property type="term" value="F:ATP binding"/>
    <property type="evidence" value="ECO:0007669"/>
    <property type="project" value="UniProtKB-KW"/>
</dbReference>
<feature type="transmembrane region" description="Helical" evidence="18">
    <location>
        <begin position="36"/>
        <end position="54"/>
    </location>
</feature>
<sequence length="724" mass="79359">MQNNNTRAAASSRPVQTNDDEIDLGRLFNVLLINKTWIALSLLAGLVLGALYALSSTPVYQANALLQIESKDKNQILGELSALTGNDSGDAATEIQIIRSRMVLGATVDQLALTAKPEYVRPPFYTRFMADKRTVEPELVISNMVVPASLLGETFTFTFQGGNKFQITTPDDKQHDATAGSVFTSAEGITVHVSRFNGLPGDSFEVTPVSRQSAITRLSRDLGVQENGKKTNIMGMSLNDTDAKAAEKTLNTVIDFYVNQNKEYDAQVAGSSLAFIEQQLPEIRQKLEAAEDALNAFRNRNATVDIAIESQGVVQSLNQIEMQLTDLKIKESEVSQLYTPDHPVYKAIAEKKQVLENARKQLLGKIGNLPKTQQEVIRLSRDVQIQQAIYQQLLTKQQELGINQASKLGNIRVIDRALTLEEPIKPQKKLIVLASTLGAGLLASLFFILRSLFRRGIEEAGQLEEIGVPVLSSVPLSTVQRKRDTVLKHLKRRDKNVRSNFLLASNQPDDVAVEALRSLRTALYFNLMEARNNVLMITGATPAVGKTFVSANLATVMAQSNKKVLLIDADLRTGYVHELLNLTLGQGLAEFLATPGLPAPIQSTLVSGLDFMSRGTPQKDNPAELLSSPRLAELLEQASRTYDFVIVDSPPVLAVADANIIGQHAGTTLMVTRFEQTSVKDVEASLDRLRNNQITVSGAVLNGIERSASNYHAYDSYVSYAKKD</sequence>
<comment type="subcellular location">
    <subcellularLocation>
        <location evidence="1">Cell inner membrane</location>
        <topology evidence="1">Multi-pass membrane protein</topology>
    </subcellularLocation>
</comment>
<evidence type="ECO:0000256" key="13">
    <source>
        <dbReference type="ARBA" id="ARBA00053015"/>
    </source>
</evidence>
<evidence type="ECO:0000256" key="10">
    <source>
        <dbReference type="ARBA" id="ARBA00023136"/>
    </source>
</evidence>
<keyword evidence="3" id="KW-1003">Cell membrane</keyword>
<dbReference type="FunFam" id="3.40.50.300:FF:000527">
    <property type="entry name" value="Tyrosine-protein kinase etk"/>
    <property type="match status" value="1"/>
</dbReference>
<dbReference type="Pfam" id="PF10609">
    <property type="entry name" value="ParA"/>
    <property type="match status" value="1"/>
</dbReference>
<dbReference type="GO" id="GO:0004713">
    <property type="term" value="F:protein tyrosine kinase activity"/>
    <property type="evidence" value="ECO:0007669"/>
    <property type="project" value="UniProtKB-KW"/>
</dbReference>
<evidence type="ECO:0000256" key="3">
    <source>
        <dbReference type="ARBA" id="ARBA00022475"/>
    </source>
</evidence>
<keyword evidence="7 21" id="KW-0418">Kinase</keyword>
<dbReference type="CDD" id="cd05387">
    <property type="entry name" value="BY-kinase"/>
    <property type="match status" value="1"/>
</dbReference>
<evidence type="ECO:0000256" key="15">
    <source>
        <dbReference type="ARBA" id="ARBA00067833"/>
    </source>
</evidence>
<dbReference type="GO" id="GO:0005886">
    <property type="term" value="C:plasma membrane"/>
    <property type="evidence" value="ECO:0007669"/>
    <property type="project" value="UniProtKB-SubCell"/>
</dbReference>
<evidence type="ECO:0000256" key="17">
    <source>
        <dbReference type="SAM" id="Coils"/>
    </source>
</evidence>
<evidence type="ECO:0000259" key="19">
    <source>
        <dbReference type="Pfam" id="PF02706"/>
    </source>
</evidence>
<dbReference type="Gene3D" id="3.40.50.300">
    <property type="entry name" value="P-loop containing nucleotide triphosphate hydrolases"/>
    <property type="match status" value="1"/>
</dbReference>